<keyword evidence="3" id="KW-0540">Nuclease</keyword>
<dbReference type="STRING" id="2094558.A0A315B3L8"/>
<dbReference type="Pfam" id="PF01541">
    <property type="entry name" value="GIY-YIG"/>
    <property type="match status" value="1"/>
</dbReference>
<keyword evidence="3" id="KW-0255">Endonuclease</keyword>
<feature type="domain" description="GIY-YIG" evidence="2">
    <location>
        <begin position="46"/>
        <end position="128"/>
    </location>
</feature>
<dbReference type="InterPro" id="IPR000305">
    <property type="entry name" value="GIY-YIG_endonuc"/>
</dbReference>
<dbReference type="PANTHER" id="PTHR20208">
    <property type="entry name" value="STRUCTURE-SPECIFIC ENDONUCLEASE SUBUNIT SLX1"/>
    <property type="match status" value="1"/>
</dbReference>
<dbReference type="OrthoDB" id="24645at2759"/>
<evidence type="ECO:0000313" key="3">
    <source>
        <dbReference type="EMBL" id="PQQ20946.1"/>
    </source>
</evidence>
<gene>
    <name evidence="3" type="ORF">Pyn_36529</name>
</gene>
<evidence type="ECO:0000313" key="4">
    <source>
        <dbReference type="Proteomes" id="UP000250321"/>
    </source>
</evidence>
<dbReference type="Proteomes" id="UP000250321">
    <property type="component" value="Unassembled WGS sequence"/>
</dbReference>
<dbReference type="InterPro" id="IPR050381">
    <property type="entry name" value="SLX1_endonuclease"/>
</dbReference>
<dbReference type="InterPro" id="IPR035901">
    <property type="entry name" value="GIY-YIG_endonuc_sf"/>
</dbReference>
<protein>
    <submittedName>
        <fullName evidence="3">Structure-specific endonuclease subunit slx1</fullName>
    </submittedName>
</protein>
<dbReference type="PROSITE" id="PS50164">
    <property type="entry name" value="GIY_YIG"/>
    <property type="match status" value="1"/>
</dbReference>
<keyword evidence="4" id="KW-1185">Reference proteome</keyword>
<dbReference type="AlphaFoldDB" id="A0A315B3L8"/>
<organism evidence="3 4">
    <name type="scientific">Prunus yedoensis var. nudiflora</name>
    <dbReference type="NCBI Taxonomy" id="2094558"/>
    <lineage>
        <taxon>Eukaryota</taxon>
        <taxon>Viridiplantae</taxon>
        <taxon>Streptophyta</taxon>
        <taxon>Embryophyta</taxon>
        <taxon>Tracheophyta</taxon>
        <taxon>Spermatophyta</taxon>
        <taxon>Magnoliopsida</taxon>
        <taxon>eudicotyledons</taxon>
        <taxon>Gunneridae</taxon>
        <taxon>Pentapetalae</taxon>
        <taxon>rosids</taxon>
        <taxon>fabids</taxon>
        <taxon>Rosales</taxon>
        <taxon>Rosaceae</taxon>
        <taxon>Amygdaloideae</taxon>
        <taxon>Amygdaleae</taxon>
        <taxon>Prunus</taxon>
    </lineage>
</organism>
<comment type="caution">
    <text evidence="3">The sequence shown here is derived from an EMBL/GenBank/DDBJ whole genome shotgun (WGS) entry which is preliminary data.</text>
</comment>
<keyword evidence="3" id="KW-0378">Hydrolase</keyword>
<reference evidence="3 4" key="1">
    <citation type="submission" date="2018-02" db="EMBL/GenBank/DDBJ databases">
        <title>Draft genome of wild Prunus yedoensis var. nudiflora.</title>
        <authorList>
            <person name="Baek S."/>
            <person name="Kim J.-H."/>
            <person name="Choi K."/>
            <person name="Kim G.-B."/>
            <person name="Cho A."/>
            <person name="Jang H."/>
            <person name="Shin C.-H."/>
            <person name="Yu H.-J."/>
            <person name="Mun J.-H."/>
        </authorList>
    </citation>
    <scope>NUCLEOTIDE SEQUENCE [LARGE SCALE GENOMIC DNA]</scope>
    <source>
        <strain evidence="4">cv. Jeju island</strain>
        <tissue evidence="3">Leaf</tissue>
    </source>
</reference>
<dbReference type="EMBL" id="PJQY01000023">
    <property type="protein sequence ID" value="PQQ20946.1"/>
    <property type="molecule type" value="Genomic_DNA"/>
</dbReference>
<name>A0A315B3L8_PRUYE</name>
<dbReference type="Gene3D" id="3.40.1440.10">
    <property type="entry name" value="GIY-YIG endonuclease"/>
    <property type="match status" value="1"/>
</dbReference>
<dbReference type="SUPFAM" id="SSF82771">
    <property type="entry name" value="GIY-YIG endonuclease"/>
    <property type="match status" value="1"/>
</dbReference>
<sequence>MMQRLSRTFPSVKHPNPKSPKISSLPQSLPIKSEEATSNSPSKSRRSWSVYLILSTNTPIKTYVGVTTDFSRRLKQHNGELKGGAKASCAGRPWICACLIHGFKDQSEACEFESKWKSLSRSLPRKRKNDKKVEQVKDLSLPLLQHRQAALNRVKGLLDCTRLEIDWKLGPL</sequence>
<proteinExistence type="predicted"/>
<accession>A0A315B3L8</accession>
<evidence type="ECO:0000256" key="1">
    <source>
        <dbReference type="SAM" id="MobiDB-lite"/>
    </source>
</evidence>
<dbReference type="PANTHER" id="PTHR20208:SF13">
    <property type="entry name" value="STRUCTURE-SPECIFIC ENDONUCLEASE SUBUNIT SLX1"/>
    <property type="match status" value="1"/>
</dbReference>
<evidence type="ECO:0000259" key="2">
    <source>
        <dbReference type="PROSITE" id="PS50164"/>
    </source>
</evidence>
<feature type="region of interest" description="Disordered" evidence="1">
    <location>
        <begin position="1"/>
        <end position="43"/>
    </location>
</feature>
<dbReference type="GO" id="GO:0004519">
    <property type="term" value="F:endonuclease activity"/>
    <property type="evidence" value="ECO:0007669"/>
    <property type="project" value="UniProtKB-KW"/>
</dbReference>